<dbReference type="PANTHER" id="PTHR30349:SF64">
    <property type="entry name" value="PROPHAGE INTEGRASE INTD-RELATED"/>
    <property type="match status" value="1"/>
</dbReference>
<protein>
    <submittedName>
        <fullName evidence="7">Site-specific integrase</fullName>
    </submittedName>
</protein>
<feature type="domain" description="Core-binding (CB)" evidence="6">
    <location>
        <begin position="85"/>
        <end position="169"/>
    </location>
</feature>
<dbReference type="InterPro" id="IPR010998">
    <property type="entry name" value="Integrase_recombinase_N"/>
</dbReference>
<dbReference type="InterPro" id="IPR058717">
    <property type="entry name" value="Phage_L5_Integrase_N"/>
</dbReference>
<dbReference type="InterPro" id="IPR050090">
    <property type="entry name" value="Tyrosine_recombinase_XerCD"/>
</dbReference>
<dbReference type="CDD" id="cd01189">
    <property type="entry name" value="INT_ICEBs1_C_like"/>
    <property type="match status" value="1"/>
</dbReference>
<proteinExistence type="inferred from homology"/>
<dbReference type="PROSITE" id="PS51900">
    <property type="entry name" value="CB"/>
    <property type="match status" value="1"/>
</dbReference>
<feature type="domain" description="Tyr recombinase" evidence="5">
    <location>
        <begin position="191"/>
        <end position="383"/>
    </location>
</feature>
<keyword evidence="8" id="KW-1185">Reference proteome</keyword>
<evidence type="ECO:0000259" key="6">
    <source>
        <dbReference type="PROSITE" id="PS51900"/>
    </source>
</evidence>
<dbReference type="InterPro" id="IPR044068">
    <property type="entry name" value="CB"/>
</dbReference>
<dbReference type="Gene3D" id="1.10.150.130">
    <property type="match status" value="1"/>
</dbReference>
<dbReference type="InterPro" id="IPR002104">
    <property type="entry name" value="Integrase_catalytic"/>
</dbReference>
<evidence type="ECO:0000313" key="8">
    <source>
        <dbReference type="Proteomes" id="UP001501407"/>
    </source>
</evidence>
<dbReference type="PROSITE" id="PS51898">
    <property type="entry name" value="TYR_RECOMBINASE"/>
    <property type="match status" value="1"/>
</dbReference>
<evidence type="ECO:0000313" key="7">
    <source>
        <dbReference type="EMBL" id="GAA5098812.1"/>
    </source>
</evidence>
<dbReference type="Proteomes" id="UP001501407">
    <property type="component" value="Unassembled WGS sequence"/>
</dbReference>
<dbReference type="Pfam" id="PF00589">
    <property type="entry name" value="Phage_integrase"/>
    <property type="match status" value="1"/>
</dbReference>
<evidence type="ECO:0000256" key="2">
    <source>
        <dbReference type="ARBA" id="ARBA00023125"/>
    </source>
</evidence>
<comment type="caution">
    <text evidence="7">The sequence shown here is derived from an EMBL/GenBank/DDBJ whole genome shotgun (WGS) entry which is preliminary data.</text>
</comment>
<dbReference type="EMBL" id="BAABKZ010000005">
    <property type="protein sequence ID" value="GAA5098812.1"/>
    <property type="molecule type" value="Genomic_DNA"/>
</dbReference>
<gene>
    <name evidence="7" type="ORF">GCM10025760_34260</name>
</gene>
<accession>A0ABP9MQ91</accession>
<evidence type="ECO:0000256" key="3">
    <source>
        <dbReference type="ARBA" id="ARBA00023172"/>
    </source>
</evidence>
<evidence type="ECO:0000256" key="1">
    <source>
        <dbReference type="ARBA" id="ARBA00008857"/>
    </source>
</evidence>
<reference evidence="8" key="1">
    <citation type="journal article" date="2019" name="Int. J. Syst. Evol. Microbiol.">
        <title>The Global Catalogue of Microorganisms (GCM) 10K type strain sequencing project: providing services to taxonomists for standard genome sequencing and annotation.</title>
        <authorList>
            <consortium name="The Broad Institute Genomics Platform"/>
            <consortium name="The Broad Institute Genome Sequencing Center for Infectious Disease"/>
            <person name="Wu L."/>
            <person name="Ma J."/>
        </authorList>
    </citation>
    <scope>NUCLEOTIDE SEQUENCE [LARGE SCALE GENOMIC DNA]</scope>
    <source>
        <strain evidence="8">JCM 18959</strain>
    </source>
</reference>
<dbReference type="RefSeq" id="WP_194415402.1">
    <property type="nucleotide sequence ID" value="NZ_BAABKZ010000005.1"/>
</dbReference>
<keyword evidence="2 4" id="KW-0238">DNA-binding</keyword>
<dbReference type="SUPFAM" id="SSF56349">
    <property type="entry name" value="DNA breaking-rejoining enzymes"/>
    <property type="match status" value="1"/>
</dbReference>
<dbReference type="InterPro" id="IPR013762">
    <property type="entry name" value="Integrase-like_cat_sf"/>
</dbReference>
<evidence type="ECO:0000259" key="5">
    <source>
        <dbReference type="PROSITE" id="PS51898"/>
    </source>
</evidence>
<keyword evidence="3" id="KW-0233">DNA recombination</keyword>
<name>A0ABP9MQ91_9MICO</name>
<evidence type="ECO:0000256" key="4">
    <source>
        <dbReference type="PROSITE-ProRule" id="PRU01248"/>
    </source>
</evidence>
<sequence length="389" mass="41732">MSRQAFGSLRLLPSGRYQVRYRHNGERHNAPVTFTTKNAAREFLKRTEREIAAGTWRSAAEDAAEREAVAAARAAADAEAARRGTPFGTFAERWIGHRYNAAGKPLAATTRAEYERLLRGPLAPLADLPVSSIDLATVQDWRAAQLSGGKVTQTARAYALLRSILSDAVHRGLLAEAPRPIRGAAGATTGKRVAPPTADELATILDTLPERLRAFALVAAYGGLRSGELRELRRGDVELTGGDVVLHVRRGVTHAGGRAVVGGPKTAAGVRDVLLPEVAARPLRAYMAEHVPINADALLWPAADGVSHLRQSTIARHWQRAREAAGRPDLPLHALRHYTASHYSAAGATSREVADRLGQASEGIALRYTHSTGREADLVAAMDAAARRA</sequence>
<organism evidence="7 8">
    <name type="scientific">Microbacterium yannicii</name>
    <dbReference type="NCBI Taxonomy" id="671622"/>
    <lineage>
        <taxon>Bacteria</taxon>
        <taxon>Bacillati</taxon>
        <taxon>Actinomycetota</taxon>
        <taxon>Actinomycetes</taxon>
        <taxon>Micrococcales</taxon>
        <taxon>Microbacteriaceae</taxon>
        <taxon>Microbacterium</taxon>
    </lineage>
</organism>
<dbReference type="PANTHER" id="PTHR30349">
    <property type="entry name" value="PHAGE INTEGRASE-RELATED"/>
    <property type="match status" value="1"/>
</dbReference>
<dbReference type="Gene3D" id="1.10.443.10">
    <property type="entry name" value="Intergrase catalytic core"/>
    <property type="match status" value="1"/>
</dbReference>
<comment type="similarity">
    <text evidence="1">Belongs to the 'phage' integrase family.</text>
</comment>
<dbReference type="Pfam" id="PF26003">
    <property type="entry name" value="Integrase_N_phage"/>
    <property type="match status" value="1"/>
</dbReference>
<dbReference type="InterPro" id="IPR011010">
    <property type="entry name" value="DNA_brk_join_enz"/>
</dbReference>